<proteinExistence type="predicted"/>
<evidence type="ECO:0000313" key="1">
    <source>
        <dbReference type="EMBL" id="KKK73317.1"/>
    </source>
</evidence>
<comment type="caution">
    <text evidence="1">The sequence shown here is derived from an EMBL/GenBank/DDBJ whole genome shotgun (WGS) entry which is preliminary data.</text>
</comment>
<dbReference type="AlphaFoldDB" id="A0A0F8XW23"/>
<gene>
    <name evidence="1" type="ORF">LCGC14_2895000</name>
</gene>
<name>A0A0F8XW23_9ZZZZ</name>
<organism evidence="1">
    <name type="scientific">marine sediment metagenome</name>
    <dbReference type="NCBI Taxonomy" id="412755"/>
    <lineage>
        <taxon>unclassified sequences</taxon>
        <taxon>metagenomes</taxon>
        <taxon>ecological metagenomes</taxon>
    </lineage>
</organism>
<accession>A0A0F8XW23</accession>
<reference evidence="1" key="1">
    <citation type="journal article" date="2015" name="Nature">
        <title>Complex archaea that bridge the gap between prokaryotes and eukaryotes.</title>
        <authorList>
            <person name="Spang A."/>
            <person name="Saw J.H."/>
            <person name="Jorgensen S.L."/>
            <person name="Zaremba-Niedzwiedzka K."/>
            <person name="Martijn J."/>
            <person name="Lind A.E."/>
            <person name="van Eijk R."/>
            <person name="Schleper C."/>
            <person name="Guy L."/>
            <person name="Ettema T.J."/>
        </authorList>
    </citation>
    <scope>NUCLEOTIDE SEQUENCE</scope>
</reference>
<protein>
    <submittedName>
        <fullName evidence="1">Uncharacterized protein</fullName>
    </submittedName>
</protein>
<sequence>MKLIHKQCRDEVDWPDWGDWEDDAERDEDWVQCHTCERPISYEDVEETWTDELREEVSE</sequence>
<dbReference type="EMBL" id="LAZR01056836">
    <property type="protein sequence ID" value="KKK73317.1"/>
    <property type="molecule type" value="Genomic_DNA"/>
</dbReference>